<keyword evidence="6 7" id="KW-0472">Membrane</keyword>
<evidence type="ECO:0000256" key="3">
    <source>
        <dbReference type="ARBA" id="ARBA00022448"/>
    </source>
</evidence>
<keyword evidence="4 7" id="KW-0812">Transmembrane</keyword>
<comment type="subcellular location">
    <subcellularLocation>
        <location evidence="1 7">Membrane</location>
        <topology evidence="1 7">Multi-pass membrane protein</topology>
    </subcellularLocation>
</comment>
<dbReference type="InterPro" id="IPR001991">
    <property type="entry name" value="Na-dicarboxylate_symporter"/>
</dbReference>
<comment type="caution">
    <text evidence="8">The sequence shown here is derived from an EMBL/GenBank/DDBJ whole genome shotgun (WGS) entry which is preliminary data.</text>
</comment>
<dbReference type="Gene3D" id="1.10.3860.10">
    <property type="entry name" value="Sodium:dicarboxylate symporter"/>
    <property type="match status" value="1"/>
</dbReference>
<keyword evidence="3 7" id="KW-0813">Transport</keyword>
<dbReference type="PANTHER" id="PTHR11958:SF63">
    <property type="entry name" value="AMINO ACID TRANSPORTER"/>
    <property type="match status" value="1"/>
</dbReference>
<comment type="caution">
    <text evidence="7">Lacks conserved residue(s) required for the propagation of feature annotation.</text>
</comment>
<keyword evidence="9" id="KW-1185">Reference proteome</keyword>
<protein>
    <recommendedName>
        <fullName evidence="7">Amino acid transporter</fullName>
    </recommendedName>
</protein>
<reference evidence="8" key="1">
    <citation type="journal article" date="2020" name="Cell">
        <title>Large-Scale Comparative Analyses of Tick Genomes Elucidate Their Genetic Diversity and Vector Capacities.</title>
        <authorList>
            <consortium name="Tick Genome and Microbiome Consortium (TIGMIC)"/>
            <person name="Jia N."/>
            <person name="Wang J."/>
            <person name="Shi W."/>
            <person name="Du L."/>
            <person name="Sun Y."/>
            <person name="Zhan W."/>
            <person name="Jiang J.F."/>
            <person name="Wang Q."/>
            <person name="Zhang B."/>
            <person name="Ji P."/>
            <person name="Bell-Sakyi L."/>
            <person name="Cui X.M."/>
            <person name="Yuan T.T."/>
            <person name="Jiang B.G."/>
            <person name="Yang W.F."/>
            <person name="Lam T.T."/>
            <person name="Chang Q.C."/>
            <person name="Ding S.J."/>
            <person name="Wang X.J."/>
            <person name="Zhu J.G."/>
            <person name="Ruan X.D."/>
            <person name="Zhao L."/>
            <person name="Wei J.T."/>
            <person name="Ye R.Z."/>
            <person name="Que T.C."/>
            <person name="Du C.H."/>
            <person name="Zhou Y.H."/>
            <person name="Cheng J.X."/>
            <person name="Dai P.F."/>
            <person name="Guo W.B."/>
            <person name="Han X.H."/>
            <person name="Huang E.J."/>
            <person name="Li L.F."/>
            <person name="Wei W."/>
            <person name="Gao Y.C."/>
            <person name="Liu J.Z."/>
            <person name="Shao H.Z."/>
            <person name="Wang X."/>
            <person name="Wang C.C."/>
            <person name="Yang T.C."/>
            <person name="Huo Q.B."/>
            <person name="Li W."/>
            <person name="Chen H.Y."/>
            <person name="Chen S.E."/>
            <person name="Zhou L.G."/>
            <person name="Ni X.B."/>
            <person name="Tian J.H."/>
            <person name="Sheng Y."/>
            <person name="Liu T."/>
            <person name="Pan Y.S."/>
            <person name="Xia L.Y."/>
            <person name="Li J."/>
            <person name="Zhao F."/>
            <person name="Cao W.C."/>
        </authorList>
    </citation>
    <scope>NUCLEOTIDE SEQUENCE</scope>
    <source>
        <strain evidence="8">Rmic-2018</strain>
    </source>
</reference>
<dbReference type="GO" id="GO:0015501">
    <property type="term" value="F:glutamate:sodium symporter activity"/>
    <property type="evidence" value="ECO:0007669"/>
    <property type="project" value="TreeGrafter"/>
</dbReference>
<dbReference type="Pfam" id="PF00375">
    <property type="entry name" value="SDF"/>
    <property type="match status" value="1"/>
</dbReference>
<evidence type="ECO:0000313" key="8">
    <source>
        <dbReference type="EMBL" id="KAH8039564.1"/>
    </source>
</evidence>
<dbReference type="PRINTS" id="PR00173">
    <property type="entry name" value="EDTRNSPORT"/>
</dbReference>
<dbReference type="Proteomes" id="UP000821866">
    <property type="component" value="Chromosome 1"/>
</dbReference>
<dbReference type="GO" id="GO:0015175">
    <property type="term" value="F:neutral L-amino acid transmembrane transporter activity"/>
    <property type="evidence" value="ECO:0007669"/>
    <property type="project" value="TreeGrafter"/>
</dbReference>
<evidence type="ECO:0000256" key="7">
    <source>
        <dbReference type="RuleBase" id="RU361216"/>
    </source>
</evidence>
<dbReference type="AlphaFoldDB" id="A0A9J6EZI5"/>
<name>A0A9J6EZI5_RHIMP</name>
<accession>A0A9J6EZI5</accession>
<comment type="similarity">
    <text evidence="2 7">Belongs to the dicarboxylate/amino acid:cation symporter (DAACS) (TC 2.A.23) family.</text>
</comment>
<evidence type="ECO:0000256" key="1">
    <source>
        <dbReference type="ARBA" id="ARBA00004141"/>
    </source>
</evidence>
<feature type="transmembrane region" description="Helical" evidence="7">
    <location>
        <begin position="24"/>
        <end position="41"/>
    </location>
</feature>
<evidence type="ECO:0000256" key="2">
    <source>
        <dbReference type="ARBA" id="ARBA00006148"/>
    </source>
</evidence>
<reference evidence="8" key="2">
    <citation type="submission" date="2021-09" db="EMBL/GenBank/DDBJ databases">
        <authorList>
            <person name="Jia N."/>
            <person name="Wang J."/>
            <person name="Shi W."/>
            <person name="Du L."/>
            <person name="Sun Y."/>
            <person name="Zhan W."/>
            <person name="Jiang J."/>
            <person name="Wang Q."/>
            <person name="Zhang B."/>
            <person name="Ji P."/>
            <person name="Sakyi L.B."/>
            <person name="Cui X."/>
            <person name="Yuan T."/>
            <person name="Jiang B."/>
            <person name="Yang W."/>
            <person name="Lam T.T.-Y."/>
            <person name="Chang Q."/>
            <person name="Ding S."/>
            <person name="Wang X."/>
            <person name="Zhu J."/>
            <person name="Ruan X."/>
            <person name="Zhao L."/>
            <person name="Wei J."/>
            <person name="Que T."/>
            <person name="Du C."/>
            <person name="Cheng J."/>
            <person name="Dai P."/>
            <person name="Han X."/>
            <person name="Huang E."/>
            <person name="Gao Y."/>
            <person name="Liu J."/>
            <person name="Shao H."/>
            <person name="Ye R."/>
            <person name="Li L."/>
            <person name="Wei W."/>
            <person name="Wang X."/>
            <person name="Wang C."/>
            <person name="Huo Q."/>
            <person name="Li W."/>
            <person name="Guo W."/>
            <person name="Chen H."/>
            <person name="Chen S."/>
            <person name="Zhou L."/>
            <person name="Zhou L."/>
            <person name="Ni X."/>
            <person name="Tian J."/>
            <person name="Zhou Y."/>
            <person name="Sheng Y."/>
            <person name="Liu T."/>
            <person name="Pan Y."/>
            <person name="Xia L."/>
            <person name="Li J."/>
            <person name="Zhao F."/>
            <person name="Cao W."/>
        </authorList>
    </citation>
    <scope>NUCLEOTIDE SEQUENCE</scope>
    <source>
        <strain evidence="8">Rmic-2018</strain>
        <tissue evidence="8">Larvae</tissue>
    </source>
</reference>
<dbReference type="PANTHER" id="PTHR11958">
    <property type="entry name" value="SODIUM/DICARBOXYLATE SYMPORTER-RELATED"/>
    <property type="match status" value="1"/>
</dbReference>
<feature type="transmembrane region" description="Helical" evidence="7">
    <location>
        <begin position="96"/>
        <end position="116"/>
    </location>
</feature>
<dbReference type="GO" id="GO:0005313">
    <property type="term" value="F:L-glutamate transmembrane transporter activity"/>
    <property type="evidence" value="ECO:0007669"/>
    <property type="project" value="TreeGrafter"/>
</dbReference>
<evidence type="ECO:0000256" key="6">
    <source>
        <dbReference type="ARBA" id="ARBA00023136"/>
    </source>
</evidence>
<evidence type="ECO:0000313" key="9">
    <source>
        <dbReference type="Proteomes" id="UP000821866"/>
    </source>
</evidence>
<dbReference type="SUPFAM" id="SSF118215">
    <property type="entry name" value="Proton glutamate symport protein"/>
    <property type="match status" value="1"/>
</dbReference>
<keyword evidence="7" id="KW-0769">Symport</keyword>
<proteinExistence type="inferred from homology"/>
<dbReference type="InterPro" id="IPR050746">
    <property type="entry name" value="DAACS"/>
</dbReference>
<dbReference type="InterPro" id="IPR036458">
    <property type="entry name" value="Na:dicarbo_symporter_sf"/>
</dbReference>
<feature type="transmembrane region" description="Helical" evidence="7">
    <location>
        <begin position="62"/>
        <end position="84"/>
    </location>
</feature>
<dbReference type="EMBL" id="JABSTU010000001">
    <property type="protein sequence ID" value="KAH8039564.1"/>
    <property type="molecule type" value="Genomic_DNA"/>
</dbReference>
<gene>
    <name evidence="8" type="ORF">HPB51_007548</name>
</gene>
<evidence type="ECO:0000256" key="4">
    <source>
        <dbReference type="ARBA" id="ARBA00022692"/>
    </source>
</evidence>
<keyword evidence="5 7" id="KW-1133">Transmembrane helix</keyword>
<dbReference type="GO" id="GO:0005886">
    <property type="term" value="C:plasma membrane"/>
    <property type="evidence" value="ECO:0007669"/>
    <property type="project" value="TreeGrafter"/>
</dbReference>
<organism evidence="8 9">
    <name type="scientific">Rhipicephalus microplus</name>
    <name type="common">Cattle tick</name>
    <name type="synonym">Boophilus microplus</name>
    <dbReference type="NCBI Taxonomy" id="6941"/>
    <lineage>
        <taxon>Eukaryota</taxon>
        <taxon>Metazoa</taxon>
        <taxon>Ecdysozoa</taxon>
        <taxon>Arthropoda</taxon>
        <taxon>Chelicerata</taxon>
        <taxon>Arachnida</taxon>
        <taxon>Acari</taxon>
        <taxon>Parasitiformes</taxon>
        <taxon>Ixodida</taxon>
        <taxon>Ixodoidea</taxon>
        <taxon>Ixodidae</taxon>
        <taxon>Rhipicephalinae</taxon>
        <taxon>Rhipicephalus</taxon>
        <taxon>Boophilus</taxon>
    </lineage>
</organism>
<sequence>MEYTEATERRKCCAWATRHWEPGVIASSIVVGAILGLSLHRQPLTERQFIYVSFPGEVYSRMLAMLFLPLKISCIVGSIGSTSYRTGGKMLRCALAYWSLSAASAAAIAFGSVLLLRSVRDEVASSLQLSASVAINVTAIQTTDLAMEMISIEEQISNHVVSEQRQRAN</sequence>
<evidence type="ECO:0000256" key="5">
    <source>
        <dbReference type="ARBA" id="ARBA00022989"/>
    </source>
</evidence>